<proteinExistence type="predicted"/>
<evidence type="ECO:0000256" key="2">
    <source>
        <dbReference type="ARBA" id="ARBA00022448"/>
    </source>
</evidence>
<dbReference type="InterPro" id="IPR036259">
    <property type="entry name" value="MFS_trans_sf"/>
</dbReference>
<gene>
    <name evidence="6" type="ORF">HY3_03615</name>
</gene>
<dbReference type="Pfam" id="PF11700">
    <property type="entry name" value="ATG22"/>
    <property type="match status" value="1"/>
</dbReference>
<name>A0A062U0T1_9PROT</name>
<keyword evidence="3" id="KW-0812">Transmembrane</keyword>
<dbReference type="Gene3D" id="1.20.1250.20">
    <property type="entry name" value="MFS general substrate transporter like domains"/>
    <property type="match status" value="1"/>
</dbReference>
<comment type="subcellular location">
    <subcellularLocation>
        <location evidence="1">Endomembrane system</location>
        <topology evidence="1">Multi-pass membrane protein</topology>
    </subcellularLocation>
</comment>
<dbReference type="PANTHER" id="PTHR23519:SF1">
    <property type="entry name" value="AUTOPHAGY-RELATED PROTEIN 22"/>
    <property type="match status" value="1"/>
</dbReference>
<reference evidence="6 7" key="1">
    <citation type="submission" date="2013-04" db="EMBL/GenBank/DDBJ databases">
        <title>Hyphomonas sp. T24B3 Genome Sequencing.</title>
        <authorList>
            <person name="Lai Q."/>
            <person name="Shao Z."/>
        </authorList>
    </citation>
    <scope>NUCLEOTIDE SEQUENCE [LARGE SCALE GENOMIC DNA]</scope>
    <source>
        <strain evidence="6 7">T24B3</strain>
    </source>
</reference>
<accession>A0A328K082</accession>
<keyword evidence="5" id="KW-0472">Membrane</keyword>
<evidence type="ECO:0000313" key="6">
    <source>
        <dbReference type="EMBL" id="RAN31671.1"/>
    </source>
</evidence>
<dbReference type="AlphaFoldDB" id="A0A062U0T1"/>
<evidence type="ECO:0000313" key="7">
    <source>
        <dbReference type="Proteomes" id="UP000249123"/>
    </source>
</evidence>
<organism evidence="6 7">
    <name type="scientific">Hyphomonas pacifica</name>
    <dbReference type="NCBI Taxonomy" id="1280941"/>
    <lineage>
        <taxon>Bacteria</taxon>
        <taxon>Pseudomonadati</taxon>
        <taxon>Pseudomonadota</taxon>
        <taxon>Alphaproteobacteria</taxon>
        <taxon>Hyphomonadales</taxon>
        <taxon>Hyphomonadaceae</taxon>
        <taxon>Hyphomonas</taxon>
    </lineage>
</organism>
<dbReference type="SUPFAM" id="SSF103473">
    <property type="entry name" value="MFS general substrate transporter"/>
    <property type="match status" value="1"/>
</dbReference>
<dbReference type="RefSeq" id="WP_034828239.1">
    <property type="nucleotide sequence ID" value="NZ_AWFA01000045.1"/>
</dbReference>
<keyword evidence="7" id="KW-1185">Reference proteome</keyword>
<dbReference type="OrthoDB" id="9768783at2"/>
<sequence>MTETSLSPGQDEEAAIVAAEQGVVPGGEGGAFGKTGFAWAWFEWARNPYYILIIIYVFAPYFARDIIGADILASGELEGLDAATAAQVAGAKGQAVVASLSKWAGAIAALTAPFLGAAFDRGLRRKPLLIVVLGVLSVLSFMLWWAIPGEAGLSTGTIIGILIAAYVCYTFSEVTHNSMLPDAASPSALPAVSGMGLALGNAASTVLFIAIVFMFALPDMMHWPFAEPVFGIDTSKYEHFRIAGPICAVWLVTMIIPFFLYAKDTGRKGTKLFPAVKQGAQNVIRTVRKASHHKEAFKFLIARTIYADGMFALLALAAVYVSLFLGWGIVELTVYAIWASIWAAVGGVAGGWFDSKLGPKNALLMELLAIVVILFLSLSVTRDSIFYGLIDNRELWNTPVFSSLSDVTYLMTGALIGVFATANISSSRSMLVHVAPTHMRGEFFGLYAIAGTVTVWIGPLLIELFTTWSNSQRVGMSAIALLFFCGFAVLTQVRVSKAPAD</sequence>
<keyword evidence="4" id="KW-1133">Transmembrane helix</keyword>
<evidence type="ECO:0000256" key="4">
    <source>
        <dbReference type="ARBA" id="ARBA00022989"/>
    </source>
</evidence>
<keyword evidence="2" id="KW-0813">Transport</keyword>
<dbReference type="InterPro" id="IPR050495">
    <property type="entry name" value="ATG22/LtaA_families"/>
</dbReference>
<evidence type="ECO:0000256" key="1">
    <source>
        <dbReference type="ARBA" id="ARBA00004127"/>
    </source>
</evidence>
<accession>A0A062U0T1</accession>
<evidence type="ECO:0000256" key="3">
    <source>
        <dbReference type="ARBA" id="ARBA00022692"/>
    </source>
</evidence>
<dbReference type="PANTHER" id="PTHR23519">
    <property type="entry name" value="AUTOPHAGY-RELATED PROTEIN 22"/>
    <property type="match status" value="1"/>
</dbReference>
<dbReference type="Proteomes" id="UP000249123">
    <property type="component" value="Unassembled WGS sequence"/>
</dbReference>
<dbReference type="EMBL" id="AWFB01000045">
    <property type="protein sequence ID" value="RAN31671.1"/>
    <property type="molecule type" value="Genomic_DNA"/>
</dbReference>
<dbReference type="STRING" id="1280941.HY2_03920"/>
<protein>
    <recommendedName>
        <fullName evidence="8">Major facilitator superfamily (MFS) profile domain-containing protein</fullName>
    </recommendedName>
</protein>
<evidence type="ECO:0000256" key="5">
    <source>
        <dbReference type="ARBA" id="ARBA00023136"/>
    </source>
</evidence>
<dbReference type="eggNOG" id="COG2270">
    <property type="taxonomic scope" value="Bacteria"/>
</dbReference>
<evidence type="ECO:0008006" key="8">
    <source>
        <dbReference type="Google" id="ProtNLM"/>
    </source>
</evidence>
<comment type="caution">
    <text evidence="6">The sequence shown here is derived from an EMBL/GenBank/DDBJ whole genome shotgun (WGS) entry which is preliminary data.</text>
</comment>
<dbReference type="InterPro" id="IPR024671">
    <property type="entry name" value="Atg22-like"/>
</dbReference>
<dbReference type="GO" id="GO:0012505">
    <property type="term" value="C:endomembrane system"/>
    <property type="evidence" value="ECO:0007669"/>
    <property type="project" value="UniProtKB-SubCell"/>
</dbReference>